<evidence type="ECO:0000313" key="2">
    <source>
        <dbReference type="EMBL" id="KAF5845502.1"/>
    </source>
</evidence>
<accession>A0A8H5ZA08</accession>
<reference evidence="2" key="1">
    <citation type="submission" date="2019-11" db="EMBL/GenBank/DDBJ databases">
        <title>Bipolaris sorokiniana Genome sequencing.</title>
        <authorList>
            <person name="Wang H."/>
        </authorList>
    </citation>
    <scope>NUCLEOTIDE SEQUENCE</scope>
</reference>
<protein>
    <submittedName>
        <fullName evidence="2">Uncharacterized protein</fullName>
    </submittedName>
</protein>
<comment type="caution">
    <text evidence="2">The sequence shown here is derived from an EMBL/GenBank/DDBJ whole genome shotgun (WGS) entry which is preliminary data.</text>
</comment>
<feature type="transmembrane region" description="Helical" evidence="1">
    <location>
        <begin position="311"/>
        <end position="332"/>
    </location>
</feature>
<name>A0A8H5ZA08_COCSA</name>
<sequence>MLVDFPSRPERARVKHSEAVAAGVTGFQPVRDTEFKKYKERSRQKARYEVLLKRSSSKTSELTDDPIFTHFQEETEKKDGASCVFLLWGSENSEDFKTWAVDVPITDVETYEDEIFKLLKEKYNKELGFLRISHAFQRFRRLKPVTFRLICRDSKRFLAFVQPLDLDTLHKSYSEERKEAMKAIEMIADFDSTDFPDCCYRDNSGKYNHCNIDCPTYSSEDSSDSTCPFQEWYRCNDQIRWIETTSFLSCYFREPVGARSQKILGGLSDHRFIHRHRNINRPINDFGFQNRYLELHGLHVETAWCPIKSGIAFLGILLSSVIIGGSIFWGIWEVIFGAGSFIIALLMLVLTVLSHYDV</sequence>
<gene>
    <name evidence="2" type="ORF">GGP41_003151</name>
</gene>
<dbReference type="AlphaFoldDB" id="A0A8H5ZA08"/>
<evidence type="ECO:0000256" key="1">
    <source>
        <dbReference type="SAM" id="Phobius"/>
    </source>
</evidence>
<feature type="transmembrane region" description="Helical" evidence="1">
    <location>
        <begin position="338"/>
        <end position="356"/>
    </location>
</feature>
<keyword evidence="1" id="KW-1133">Transmembrane helix</keyword>
<dbReference type="Proteomes" id="UP000624244">
    <property type="component" value="Unassembled WGS sequence"/>
</dbReference>
<evidence type="ECO:0000313" key="3">
    <source>
        <dbReference type="Proteomes" id="UP000624244"/>
    </source>
</evidence>
<proteinExistence type="predicted"/>
<keyword evidence="1" id="KW-0472">Membrane</keyword>
<organism evidence="2 3">
    <name type="scientific">Cochliobolus sativus</name>
    <name type="common">Common root rot and spot blotch fungus</name>
    <name type="synonym">Bipolaris sorokiniana</name>
    <dbReference type="NCBI Taxonomy" id="45130"/>
    <lineage>
        <taxon>Eukaryota</taxon>
        <taxon>Fungi</taxon>
        <taxon>Dikarya</taxon>
        <taxon>Ascomycota</taxon>
        <taxon>Pezizomycotina</taxon>
        <taxon>Dothideomycetes</taxon>
        <taxon>Pleosporomycetidae</taxon>
        <taxon>Pleosporales</taxon>
        <taxon>Pleosporineae</taxon>
        <taxon>Pleosporaceae</taxon>
        <taxon>Bipolaris</taxon>
    </lineage>
</organism>
<dbReference type="EMBL" id="WNKQ01000019">
    <property type="protein sequence ID" value="KAF5845502.1"/>
    <property type="molecule type" value="Genomic_DNA"/>
</dbReference>
<keyword evidence="1" id="KW-0812">Transmembrane</keyword>